<dbReference type="RefSeq" id="WP_256653227.1">
    <property type="nucleotide sequence ID" value="NZ_JANIAA010000024.1"/>
</dbReference>
<reference evidence="1 2" key="1">
    <citation type="submission" date="2022-07" db="EMBL/GenBank/DDBJ databases">
        <authorList>
            <person name="Phongsopitanun W."/>
            <person name="Tanasupawat S."/>
        </authorList>
    </citation>
    <scope>NUCLEOTIDE SEQUENCE [LARGE SCALE GENOMIC DNA]</scope>
    <source>
        <strain evidence="1 2">RCU-064</strain>
    </source>
</reference>
<name>A0ABT1V4P6_9ACTN</name>
<evidence type="ECO:0000313" key="1">
    <source>
        <dbReference type="EMBL" id="MCQ8192363.1"/>
    </source>
</evidence>
<evidence type="ECO:0000313" key="2">
    <source>
        <dbReference type="Proteomes" id="UP001204746"/>
    </source>
</evidence>
<organism evidence="1 2">
    <name type="scientific">Streptomyces rugosispiralis</name>
    <dbReference type="NCBI Taxonomy" id="2967341"/>
    <lineage>
        <taxon>Bacteria</taxon>
        <taxon>Bacillati</taxon>
        <taxon>Actinomycetota</taxon>
        <taxon>Actinomycetes</taxon>
        <taxon>Kitasatosporales</taxon>
        <taxon>Streptomycetaceae</taxon>
        <taxon>Streptomyces</taxon>
    </lineage>
</organism>
<protein>
    <submittedName>
        <fullName evidence="1">Uncharacterized protein</fullName>
    </submittedName>
</protein>
<proteinExistence type="predicted"/>
<dbReference type="Proteomes" id="UP001204746">
    <property type="component" value="Unassembled WGS sequence"/>
</dbReference>
<dbReference type="EMBL" id="JANIAA010000024">
    <property type="protein sequence ID" value="MCQ8192363.1"/>
    <property type="molecule type" value="Genomic_DNA"/>
</dbReference>
<sequence length="91" mass="9649">MTTHALQGAGPVRTVRPERVLPVHCDDYDDYAAFSSPLSAFLAESGDPDFPAAVVHRPPGGSASPWRRRGCARHREATVVVGRGQAALVGV</sequence>
<comment type="caution">
    <text evidence="1">The sequence shown here is derived from an EMBL/GenBank/DDBJ whole genome shotgun (WGS) entry which is preliminary data.</text>
</comment>
<accession>A0ABT1V4P6</accession>
<keyword evidence="2" id="KW-1185">Reference proteome</keyword>
<gene>
    <name evidence="1" type="ORF">NP777_29610</name>
</gene>